<keyword evidence="3" id="KW-1185">Reference proteome</keyword>
<accession>A0A9J9HGZ7</accession>
<reference evidence="2 3" key="1">
    <citation type="journal article" date="2010" name="J. Bacteriol.">
        <title>Genome sequence of the dioxin-mineralizing bacterium Sphingomonas wittichii RW1.</title>
        <authorList>
            <person name="Miller T.R."/>
            <person name="Delcher A.L."/>
            <person name="Salzberg S.L."/>
            <person name="Saunders E."/>
            <person name="Detter J.C."/>
            <person name="Halden R.U."/>
        </authorList>
    </citation>
    <scope>NUCLEOTIDE SEQUENCE [LARGE SCALE GENOMIC DNA]</scope>
    <source>
        <strain evidence="3">DSM 6014 / CCUG 31198 / JCM 15750 / NBRC 105917 / EY 4224 / RW1</strain>
    </source>
</reference>
<dbReference type="Proteomes" id="UP000001989">
    <property type="component" value="Plasmid pSWIT02"/>
</dbReference>
<dbReference type="InterPro" id="IPR001690">
    <property type="entry name" value="Autoind_synthase"/>
</dbReference>
<evidence type="ECO:0000313" key="3">
    <source>
        <dbReference type="Proteomes" id="UP000001989"/>
    </source>
</evidence>
<geneLocation type="plasmid" evidence="2 3">
    <name>pSWIT02</name>
</geneLocation>
<dbReference type="InterPro" id="IPR016181">
    <property type="entry name" value="Acyl_CoA_acyltransferase"/>
</dbReference>
<evidence type="ECO:0000313" key="2">
    <source>
        <dbReference type="EMBL" id="ABQ71640.1"/>
    </source>
</evidence>
<protein>
    <submittedName>
        <fullName evidence="2">N-acyl-L-homoserine lactone synthetase-like protein</fullName>
    </submittedName>
</protein>
<dbReference type="SUPFAM" id="SSF55729">
    <property type="entry name" value="Acyl-CoA N-acyltransferases (Nat)"/>
    <property type="match status" value="1"/>
</dbReference>
<name>A0A9J9HGZ7_RHIWR</name>
<evidence type="ECO:0000256" key="1">
    <source>
        <dbReference type="PROSITE-ProRule" id="PRU00533"/>
    </source>
</evidence>
<dbReference type="GO" id="GO:0016740">
    <property type="term" value="F:transferase activity"/>
    <property type="evidence" value="ECO:0007669"/>
    <property type="project" value="InterPro"/>
</dbReference>
<dbReference type="Pfam" id="PF00765">
    <property type="entry name" value="Autoind_synth"/>
    <property type="match status" value="1"/>
</dbReference>
<proteinExistence type="inferred from homology"/>
<comment type="similarity">
    <text evidence="1">Belongs to the autoinducer synthase family.</text>
</comment>
<keyword evidence="1" id="KW-0673">Quorum sensing</keyword>
<sequence>MRSSHGGLSGRRWHLRAGSRYARRACAGGRDLPVLVERYEIDQFDDAHARYLILADADQSHLASARLLPSQRRHLLADLFADLCDVAPPAGPDIWEITRWRRGTSGTGHQHSLRRSAAARCVTQMSNICVGIEILSRMPRRLAAERSPSANL</sequence>
<dbReference type="OrthoDB" id="6169313at2"/>
<organism evidence="2 3">
    <name type="scientific">Rhizorhabdus wittichii (strain DSM 6014 / CCUG 31198 / JCM 15750 / NBRC 105917 / EY 4224 / RW1)</name>
    <name type="common">Sphingomonas wittichii</name>
    <dbReference type="NCBI Taxonomy" id="392499"/>
    <lineage>
        <taxon>Bacteria</taxon>
        <taxon>Pseudomonadati</taxon>
        <taxon>Pseudomonadota</taxon>
        <taxon>Alphaproteobacteria</taxon>
        <taxon>Sphingomonadales</taxon>
        <taxon>Sphingomonadaceae</taxon>
        <taxon>Rhizorhabdus</taxon>
    </lineage>
</organism>
<dbReference type="PROSITE" id="PS51187">
    <property type="entry name" value="AUTOINDUCER_SYNTH_2"/>
    <property type="match status" value="1"/>
</dbReference>
<dbReference type="KEGG" id="swi:Swit_5027"/>
<gene>
    <name evidence="2" type="ordered locus">Swit_5027</name>
</gene>
<dbReference type="EMBL" id="CP000701">
    <property type="protein sequence ID" value="ABQ71640.1"/>
    <property type="molecule type" value="Genomic_DNA"/>
</dbReference>
<keyword evidence="2" id="KW-0614">Plasmid</keyword>
<dbReference type="GO" id="GO:0009372">
    <property type="term" value="P:quorum sensing"/>
    <property type="evidence" value="ECO:0007669"/>
    <property type="project" value="UniProtKB-UniRule"/>
</dbReference>
<dbReference type="AlphaFoldDB" id="A0A9J9HGZ7"/>
<dbReference type="Gene3D" id="3.40.630.30">
    <property type="match status" value="1"/>
</dbReference>
<keyword evidence="1" id="KW-0071">Autoinducer synthesis</keyword>